<dbReference type="STRING" id="7232.A0A484BV64"/>
<evidence type="ECO:0000259" key="3">
    <source>
        <dbReference type="PROSITE" id="PS50405"/>
    </source>
</evidence>
<dbReference type="Gene3D" id="1.20.1050.10">
    <property type="match status" value="1"/>
</dbReference>
<dbReference type="OrthoDB" id="249703at2759"/>
<evidence type="ECO:0000313" key="4">
    <source>
        <dbReference type="EMBL" id="TDG52698.1"/>
    </source>
</evidence>
<dbReference type="EMBL" id="LSRL02000003">
    <property type="protein sequence ID" value="TDG52698.1"/>
    <property type="molecule type" value="Genomic_DNA"/>
</dbReference>
<dbReference type="SUPFAM" id="SSF47616">
    <property type="entry name" value="GST C-terminal domain-like"/>
    <property type="match status" value="1"/>
</dbReference>
<dbReference type="GO" id="GO:0000266">
    <property type="term" value="P:mitochondrial fission"/>
    <property type="evidence" value="ECO:0007669"/>
    <property type="project" value="TreeGrafter"/>
</dbReference>
<dbReference type="PROSITE" id="PS50405">
    <property type="entry name" value="GST_CTER"/>
    <property type="match status" value="1"/>
</dbReference>
<dbReference type="InterPro" id="IPR036282">
    <property type="entry name" value="Glutathione-S-Trfase_C_sf"/>
</dbReference>
<dbReference type="FunFam" id="3.40.30.10:FF:000394">
    <property type="entry name" value="Gdap1, isoform B"/>
    <property type="match status" value="1"/>
</dbReference>
<dbReference type="AlphaFoldDB" id="A0A484BV64"/>
<dbReference type="KEGG" id="dnv:108651199"/>
<comment type="similarity">
    <text evidence="1">Belongs to the GST superfamily.</text>
</comment>
<dbReference type="PANTHER" id="PTHR44188:SF1">
    <property type="entry name" value="GDAP1, ISOFORM A"/>
    <property type="match status" value="1"/>
</dbReference>
<dbReference type="OMA" id="LKTWCFV"/>
<evidence type="ECO:0000313" key="5">
    <source>
        <dbReference type="Proteomes" id="UP000295192"/>
    </source>
</evidence>
<dbReference type="GO" id="GO:0008053">
    <property type="term" value="P:mitochondrial fusion"/>
    <property type="evidence" value="ECO:0007669"/>
    <property type="project" value="TreeGrafter"/>
</dbReference>
<dbReference type="GO" id="GO:0006626">
    <property type="term" value="P:protein targeting to mitochondrion"/>
    <property type="evidence" value="ECO:0007669"/>
    <property type="project" value="TreeGrafter"/>
</dbReference>
<feature type="domain" description="GST C-terminal" evidence="3">
    <location>
        <begin position="169"/>
        <end position="311"/>
    </location>
</feature>
<dbReference type="InterPro" id="IPR010987">
    <property type="entry name" value="Glutathione-S-Trfase_C-like"/>
</dbReference>
<feature type="domain" description="GST N-terminal" evidence="2">
    <location>
        <begin position="26"/>
        <end position="107"/>
    </location>
</feature>
<dbReference type="PANTHER" id="PTHR44188">
    <property type="entry name" value="GDAP1, ISOFORM A"/>
    <property type="match status" value="1"/>
</dbReference>
<reference evidence="4 5" key="1">
    <citation type="journal article" date="2019" name="J. Hered.">
        <title>An Improved Genome Assembly for Drosophila navojoa, the Basal Species in the mojavensis Cluster.</title>
        <authorList>
            <person name="Vanderlinde T."/>
            <person name="Dupim E.G."/>
            <person name="Nazario-Yepiz N.O."/>
            <person name="Carvalho A.B."/>
        </authorList>
    </citation>
    <scope>NUCLEOTIDE SEQUENCE [LARGE SCALE GENOMIC DNA]</scope>
    <source>
        <strain evidence="4">Navoj_Jal97</strain>
        <tissue evidence="4">Whole organism</tissue>
    </source>
</reference>
<dbReference type="InterPro" id="IPR004046">
    <property type="entry name" value="GST_C"/>
</dbReference>
<evidence type="ECO:0000259" key="2">
    <source>
        <dbReference type="PROSITE" id="PS50404"/>
    </source>
</evidence>
<dbReference type="InterPro" id="IPR004045">
    <property type="entry name" value="Glutathione_S-Trfase_N"/>
</dbReference>
<dbReference type="PROSITE" id="PS50404">
    <property type="entry name" value="GST_NTER"/>
    <property type="match status" value="1"/>
</dbReference>
<dbReference type="Proteomes" id="UP000295192">
    <property type="component" value="Unassembled WGS sequence"/>
</dbReference>
<protein>
    <recommendedName>
        <fullName evidence="6">GST N-terminal domain-containing protein</fullName>
    </recommendedName>
</protein>
<comment type="caution">
    <text evidence="4">The sequence shown here is derived from an EMBL/GenBank/DDBJ whole genome shotgun (WGS) entry which is preliminary data.</text>
</comment>
<proteinExistence type="inferred from homology"/>
<dbReference type="Pfam" id="PF00043">
    <property type="entry name" value="GST_C"/>
    <property type="match status" value="1"/>
</dbReference>
<gene>
    <name evidence="4" type="ORF">AWZ03_000931</name>
</gene>
<keyword evidence="5" id="KW-1185">Reference proteome</keyword>
<organism evidence="4 5">
    <name type="scientific">Drosophila navojoa</name>
    <name type="common">Fruit fly</name>
    <dbReference type="NCBI Taxonomy" id="7232"/>
    <lineage>
        <taxon>Eukaryota</taxon>
        <taxon>Metazoa</taxon>
        <taxon>Ecdysozoa</taxon>
        <taxon>Arthropoda</taxon>
        <taxon>Hexapoda</taxon>
        <taxon>Insecta</taxon>
        <taxon>Pterygota</taxon>
        <taxon>Neoptera</taxon>
        <taxon>Endopterygota</taxon>
        <taxon>Diptera</taxon>
        <taxon>Brachycera</taxon>
        <taxon>Muscomorpha</taxon>
        <taxon>Ephydroidea</taxon>
        <taxon>Drosophilidae</taxon>
        <taxon>Drosophila</taxon>
    </lineage>
</organism>
<accession>A0A484BV64</accession>
<dbReference type="CDD" id="cd00570">
    <property type="entry name" value="GST_N_family"/>
    <property type="match status" value="1"/>
</dbReference>
<dbReference type="Pfam" id="PF13417">
    <property type="entry name" value="GST_N_3"/>
    <property type="match status" value="1"/>
</dbReference>
<evidence type="ECO:0000256" key="1">
    <source>
        <dbReference type="ARBA" id="ARBA00007409"/>
    </source>
</evidence>
<dbReference type="InterPro" id="IPR036249">
    <property type="entry name" value="Thioredoxin-like_sf"/>
</dbReference>
<evidence type="ECO:0008006" key="6">
    <source>
        <dbReference type="Google" id="ProtNLM"/>
    </source>
</evidence>
<dbReference type="GO" id="GO:0005741">
    <property type="term" value="C:mitochondrial outer membrane"/>
    <property type="evidence" value="ECO:0007669"/>
    <property type="project" value="TreeGrafter"/>
</dbReference>
<sequence length="333" mass="38354">MNSQANEIAPAEPAPQDFKAPVFNDNKLVLYFHPYNFYSQKVLLVLYEKNIDFTPYVVDLCNGEQYSSWFLNLNPKGDVPVLQDGAFIIPNSPQIINYVESKFRGEHHPTLKPYMPYSLEYDRMSTFERAFTRLPVGALSLGSFIHDDLKLSPKAPFIGPVRQSCLKNNDKVMDMLRRSMDETNSNICLSALKQKLDIQVRRRNLVASRTDFQRVLDAVRNVLLFVEQELSKQAPRKEWLTGDELTLADVSLGLLLQRLYQLGFENYYWGYGKLPLVEGFFLRFKQRPSYHKLMPSSNFEILKEMWSMTPSNYKLGATAGFLGMAMFAAFAHK</sequence>
<name>A0A484BV64_DRONA</name>
<dbReference type="Gene3D" id="3.40.30.10">
    <property type="entry name" value="Glutaredoxin"/>
    <property type="match status" value="1"/>
</dbReference>
<dbReference type="SUPFAM" id="SSF52833">
    <property type="entry name" value="Thioredoxin-like"/>
    <property type="match status" value="1"/>
</dbReference>